<accession>A0A0A8E452</accession>
<reference evidence="1 2" key="1">
    <citation type="submission" date="2014-12" db="EMBL/GenBank/DDBJ databases">
        <title>Complete genome sequence of Francisella guanzhouensis strain 08HL01032 isolated from air-conditioning system in China.</title>
        <authorList>
            <person name="Svensson D."/>
            <person name="Ohrman C."/>
            <person name="Backman S."/>
            <person name="Karlsson E."/>
            <person name="Nilsson E."/>
            <person name="Bystrom M."/>
            <person name="Larkeryd A."/>
            <person name="Stenberg P."/>
            <person name="Scholtz H.C."/>
            <person name="Forsman M."/>
            <person name="Sjodin A."/>
        </authorList>
    </citation>
    <scope>NUCLEOTIDE SEQUENCE [LARGE SCALE GENOMIC DNA]</scope>
    <source>
        <strain evidence="1 2">08HL01032</strain>
    </source>
</reference>
<name>A0A0A8E452_9GAMM</name>
<dbReference type="AlphaFoldDB" id="A0A0A8E452"/>
<dbReference type="RefSeq" id="WP_039123322.1">
    <property type="nucleotide sequence ID" value="NZ_CP010427.1"/>
</dbReference>
<dbReference type="Proteomes" id="UP000031104">
    <property type="component" value="Chromosome"/>
</dbReference>
<evidence type="ECO:0000313" key="1">
    <source>
        <dbReference type="EMBL" id="AJC48387.1"/>
    </source>
</evidence>
<gene>
    <name evidence="1" type="ORF">SD28_01285</name>
</gene>
<evidence type="ECO:0000313" key="2">
    <source>
        <dbReference type="Proteomes" id="UP000031104"/>
    </source>
</evidence>
<sequence length="631" mass="75028">MNYKLIELKKNIIKDLKEYSRYKKTIFQWKNHRDRSNSLVEVIEQTDSISKIHVIIQNEINLYDNKKEDLNETLPEYYTQKGQKQKNYSVNIKNRNKNPNRSTYRKMLGSILNEIHKAEEGDDRGSFERHKQYEQLHESRIQRSIVENSSAKQVSVLGYKKPKFETDAEFIGVPKVKLIYLKIMRNKLVDRHSMLIIIYYLRFAIVKKDRVKAFSLLTDIVRKSYMIGDIQREYPKKVHEALSAINAYSGQDIDDLLLKKNFRIIIDAITGMNGQLFMCDEMYSYNYCLFYFQNIKENFIQYSQQGVLKTKLDNLYKIVKITYPCPTRKKYTLLKNIKELAGRDKIDNAFWEEDQFHFLRSYDKYKQKIKADDWVGKNSLVKIRYNPLTCKCPGYNIQELPLNMANTNLSLNYWQISEDIYKDTNIFCQVFAFPILSPLERDDDNIENNFKFNKITLSTLQTLCQEYFPDRDDQITMPRHLWNNPIFFKTNKNKDRIEWSVKIGSLFEQTYNAMLFIHDKLPVGYGAKIHCIRYDTLTYEWDSKKEGGLVVYSLSLYLRTEEGNVYYIKNLYKIKNGILSQTEEDFIVFGIVSLIDNYKIFKYKNNMIVHEQKIDEDSLLTVDFNSHFQSL</sequence>
<dbReference type="STRING" id="594679.SD28_01285"/>
<dbReference type="HOGENOM" id="CLU_433303_0_0_6"/>
<protein>
    <submittedName>
        <fullName evidence="1">Uncharacterized protein</fullName>
    </submittedName>
</protein>
<dbReference type="EMBL" id="CP010427">
    <property type="protein sequence ID" value="AJC48387.1"/>
    <property type="molecule type" value="Genomic_DNA"/>
</dbReference>
<keyword evidence="2" id="KW-1185">Reference proteome</keyword>
<organism evidence="1 2">
    <name type="scientific">Allofrancisella guangzhouensis</name>
    <dbReference type="NCBI Taxonomy" id="594679"/>
    <lineage>
        <taxon>Bacteria</taxon>
        <taxon>Pseudomonadati</taxon>
        <taxon>Pseudomonadota</taxon>
        <taxon>Gammaproteobacteria</taxon>
        <taxon>Thiotrichales</taxon>
        <taxon>Francisellaceae</taxon>
        <taxon>Allofrancisella</taxon>
    </lineage>
</organism>
<dbReference type="KEGG" id="fgu:SD28_01285"/>
<proteinExistence type="predicted"/>